<proteinExistence type="inferred from homology"/>
<dbReference type="InterPro" id="IPR036860">
    <property type="entry name" value="SH2_dom_sf"/>
</dbReference>
<feature type="domain" description="SH2" evidence="14">
    <location>
        <begin position="181"/>
        <end position="275"/>
    </location>
</feature>
<keyword evidence="17" id="KW-0675">Receptor</keyword>
<dbReference type="FunFam" id="3.30.505.10:FF:000018">
    <property type="entry name" value="Tyrosine-protein phosphatase non-receptor type"/>
    <property type="match status" value="1"/>
</dbReference>
<keyword evidence="7" id="KW-0378">Hydrolase</keyword>
<feature type="domain" description="Tyrosine-protein phosphatase" evidence="15">
    <location>
        <begin position="302"/>
        <end position="570"/>
    </location>
</feature>
<dbReference type="PROSITE" id="PS00383">
    <property type="entry name" value="TYR_PHOSPHATASE_1"/>
    <property type="match status" value="1"/>
</dbReference>
<dbReference type="EC" id="3.1.3.48" evidence="3"/>
<dbReference type="GO" id="GO:0005737">
    <property type="term" value="C:cytoplasm"/>
    <property type="evidence" value="ECO:0007669"/>
    <property type="project" value="UniProtKB-SubCell"/>
</dbReference>
<evidence type="ECO:0000256" key="7">
    <source>
        <dbReference type="ARBA" id="ARBA00022801"/>
    </source>
</evidence>
<dbReference type="PROSITE" id="PS50056">
    <property type="entry name" value="TYR_PHOSPHATASE_2"/>
    <property type="match status" value="1"/>
</dbReference>
<dbReference type="SMART" id="SM01387">
    <property type="entry name" value="Ribosomal_S15"/>
    <property type="match status" value="1"/>
</dbReference>
<dbReference type="InterPro" id="IPR000980">
    <property type="entry name" value="SH2"/>
</dbReference>
<evidence type="ECO:0000256" key="4">
    <source>
        <dbReference type="ARBA" id="ARBA00022490"/>
    </source>
</evidence>
<dbReference type="InterPro" id="IPR000387">
    <property type="entry name" value="Tyr_Pase_dom"/>
</dbReference>
<comment type="catalytic activity">
    <reaction evidence="12">
        <text>O-phospho-L-tyrosyl-[protein] + H2O = L-tyrosyl-[protein] + phosphate</text>
        <dbReference type="Rhea" id="RHEA:10684"/>
        <dbReference type="Rhea" id="RHEA-COMP:10136"/>
        <dbReference type="Rhea" id="RHEA-COMP:20101"/>
        <dbReference type="ChEBI" id="CHEBI:15377"/>
        <dbReference type="ChEBI" id="CHEBI:43474"/>
        <dbReference type="ChEBI" id="CHEBI:46858"/>
        <dbReference type="ChEBI" id="CHEBI:61978"/>
        <dbReference type="EC" id="3.1.3.48"/>
    </reaction>
</comment>
<dbReference type="InterPro" id="IPR000589">
    <property type="entry name" value="Ribosomal_uS15"/>
</dbReference>
<dbReference type="PROSITE" id="PS50055">
    <property type="entry name" value="TYR_PHOSPHATASE_PTP"/>
    <property type="match status" value="1"/>
</dbReference>
<dbReference type="InterPro" id="IPR009068">
    <property type="entry name" value="uS15_NS1_RNA-bd_sf"/>
</dbReference>
<evidence type="ECO:0000256" key="3">
    <source>
        <dbReference type="ARBA" id="ARBA00013064"/>
    </source>
</evidence>
<dbReference type="Pfam" id="PF00017">
    <property type="entry name" value="SH2"/>
    <property type="match status" value="2"/>
</dbReference>
<dbReference type="GO" id="GO:0030971">
    <property type="term" value="F:receptor tyrosine kinase binding"/>
    <property type="evidence" value="ECO:0007669"/>
    <property type="project" value="TreeGrafter"/>
</dbReference>
<dbReference type="Gene3D" id="3.90.190.10">
    <property type="entry name" value="Protein tyrosine phosphatase superfamily"/>
    <property type="match status" value="1"/>
</dbReference>
<keyword evidence="18" id="KW-1185">Reference proteome</keyword>
<dbReference type="InterPro" id="IPR003595">
    <property type="entry name" value="Tyr_Pase_cat"/>
</dbReference>
<dbReference type="InterPro" id="IPR016130">
    <property type="entry name" value="Tyr_Pase_AS"/>
</dbReference>
<feature type="domain" description="Tyrosine specific protein phosphatases" evidence="16">
    <location>
        <begin position="485"/>
        <end position="561"/>
    </location>
</feature>
<dbReference type="SMART" id="SM00404">
    <property type="entry name" value="PTPc_motif"/>
    <property type="match status" value="1"/>
</dbReference>
<dbReference type="SMART" id="SM00252">
    <property type="entry name" value="SH2"/>
    <property type="match status" value="2"/>
</dbReference>
<dbReference type="GO" id="GO:0050839">
    <property type="term" value="F:cell adhesion molecule binding"/>
    <property type="evidence" value="ECO:0007669"/>
    <property type="project" value="TreeGrafter"/>
</dbReference>
<evidence type="ECO:0000256" key="6">
    <source>
        <dbReference type="ARBA" id="ARBA00022737"/>
    </source>
</evidence>
<dbReference type="Proteomes" id="UP000054653">
    <property type="component" value="Unassembled WGS sequence"/>
</dbReference>
<dbReference type="GO" id="GO:0070374">
    <property type="term" value="P:positive regulation of ERK1 and ERK2 cascade"/>
    <property type="evidence" value="ECO:0007669"/>
    <property type="project" value="TreeGrafter"/>
</dbReference>
<gene>
    <name evidence="17" type="primary">PTPN11</name>
    <name evidence="17" type="ORF">T03_17324</name>
</gene>
<feature type="domain" description="SH2" evidence="14">
    <location>
        <begin position="75"/>
        <end position="171"/>
    </location>
</feature>
<organism evidence="17 18">
    <name type="scientific">Trichinella britovi</name>
    <name type="common">Parasitic roundworm</name>
    <dbReference type="NCBI Taxonomy" id="45882"/>
    <lineage>
        <taxon>Eukaryota</taxon>
        <taxon>Metazoa</taxon>
        <taxon>Ecdysozoa</taxon>
        <taxon>Nematoda</taxon>
        <taxon>Enoplea</taxon>
        <taxon>Dorylaimia</taxon>
        <taxon>Trichinellida</taxon>
        <taxon>Trichinellidae</taxon>
        <taxon>Trichinella</taxon>
    </lineage>
</organism>
<keyword evidence="4" id="KW-0963">Cytoplasm</keyword>
<reference evidence="17 18" key="1">
    <citation type="submission" date="2015-01" db="EMBL/GenBank/DDBJ databases">
        <title>Evolution of Trichinella species and genotypes.</title>
        <authorList>
            <person name="Korhonen P.K."/>
            <person name="Edoardo P."/>
            <person name="Giuseppe L.R."/>
            <person name="Gasser R.B."/>
        </authorList>
    </citation>
    <scope>NUCLEOTIDE SEQUENCE [LARGE SCALE GENOMIC DNA]</scope>
    <source>
        <strain evidence="17">ISS120</strain>
    </source>
</reference>
<dbReference type="GO" id="GO:0004726">
    <property type="term" value="F:non-membrane spanning protein tyrosine phosphatase activity"/>
    <property type="evidence" value="ECO:0007669"/>
    <property type="project" value="TreeGrafter"/>
</dbReference>
<dbReference type="Gene3D" id="1.10.287.10">
    <property type="entry name" value="S15/NS1, RNA-binding"/>
    <property type="match status" value="1"/>
</dbReference>
<dbReference type="STRING" id="45882.A0A0V1CR14"/>
<keyword evidence="8" id="KW-0904">Protein phosphatase</keyword>
<dbReference type="AlphaFoldDB" id="A0A0V1CR14"/>
<evidence type="ECO:0000256" key="11">
    <source>
        <dbReference type="ARBA" id="ARBA00023274"/>
    </source>
</evidence>
<evidence type="ECO:0000259" key="15">
    <source>
        <dbReference type="PROSITE" id="PS50055"/>
    </source>
</evidence>
<keyword evidence="9" id="KW-0689">Ribosomal protein</keyword>
<dbReference type="OrthoDB" id="8815311at2759"/>
<dbReference type="GO" id="GO:1990904">
    <property type="term" value="C:ribonucleoprotein complex"/>
    <property type="evidence" value="ECO:0007669"/>
    <property type="project" value="UniProtKB-KW"/>
</dbReference>
<dbReference type="PRINTS" id="PR00700">
    <property type="entry name" value="PRTYPHPHTASE"/>
</dbReference>
<dbReference type="SUPFAM" id="SSF55550">
    <property type="entry name" value="SH2 domain"/>
    <property type="match status" value="2"/>
</dbReference>
<evidence type="ECO:0000256" key="13">
    <source>
        <dbReference type="PROSITE-ProRule" id="PRU00191"/>
    </source>
</evidence>
<evidence type="ECO:0000313" key="18">
    <source>
        <dbReference type="Proteomes" id="UP000054653"/>
    </source>
</evidence>
<evidence type="ECO:0000259" key="14">
    <source>
        <dbReference type="PROSITE" id="PS50001"/>
    </source>
</evidence>
<keyword evidence="11" id="KW-0687">Ribonucleoprotein</keyword>
<dbReference type="FunFam" id="3.30.505.10:FF:000012">
    <property type="entry name" value="Tyrosine-protein phosphatase non-receptor type"/>
    <property type="match status" value="1"/>
</dbReference>
<dbReference type="EMBL" id="JYDI01000119">
    <property type="protein sequence ID" value="KRY51716.1"/>
    <property type="molecule type" value="Genomic_DNA"/>
</dbReference>
<dbReference type="GO" id="GO:0005840">
    <property type="term" value="C:ribosome"/>
    <property type="evidence" value="ECO:0007669"/>
    <property type="project" value="UniProtKB-KW"/>
</dbReference>
<protein>
    <recommendedName>
        <fullName evidence="3">protein-tyrosine-phosphatase</fullName>
        <ecNumber evidence="3">3.1.3.48</ecNumber>
    </recommendedName>
</protein>
<dbReference type="PANTHER" id="PTHR46559">
    <property type="entry name" value="TYROSINE-PROTEIN PHOSPHATASE NON-RECEPTOR TYPE 11"/>
    <property type="match status" value="1"/>
</dbReference>
<accession>A0A0V1CR14</accession>
<evidence type="ECO:0000256" key="5">
    <source>
        <dbReference type="ARBA" id="ARBA00022553"/>
    </source>
</evidence>
<dbReference type="PANTHER" id="PTHR46559:SF3">
    <property type="entry name" value="TYROSINE-PROTEIN PHOSPHATASE NON-RECEPTOR TYPE"/>
    <property type="match status" value="1"/>
</dbReference>
<dbReference type="CDD" id="cd10340">
    <property type="entry name" value="SH2_N-SH2_SHP_like"/>
    <property type="match status" value="1"/>
</dbReference>
<dbReference type="Pfam" id="PF00102">
    <property type="entry name" value="Y_phosphatase"/>
    <property type="match status" value="1"/>
</dbReference>
<dbReference type="SUPFAM" id="SSF47060">
    <property type="entry name" value="S15/NS1 RNA-binding domain"/>
    <property type="match status" value="1"/>
</dbReference>
<dbReference type="PRINTS" id="PR00401">
    <property type="entry name" value="SH2DOMAIN"/>
</dbReference>
<keyword evidence="5" id="KW-0597">Phosphoprotein</keyword>
<dbReference type="PROSITE" id="PS50001">
    <property type="entry name" value="SH2"/>
    <property type="match status" value="2"/>
</dbReference>
<dbReference type="Pfam" id="PF00312">
    <property type="entry name" value="Ribosomal_S15"/>
    <property type="match status" value="1"/>
</dbReference>
<evidence type="ECO:0000256" key="10">
    <source>
        <dbReference type="ARBA" id="ARBA00022999"/>
    </source>
</evidence>
<evidence type="ECO:0000313" key="17">
    <source>
        <dbReference type="EMBL" id="KRY51716.1"/>
    </source>
</evidence>
<comment type="caution">
    <text evidence="17">The sequence shown here is derived from an EMBL/GenBank/DDBJ whole genome shotgun (WGS) entry which is preliminary data.</text>
</comment>
<evidence type="ECO:0000256" key="12">
    <source>
        <dbReference type="ARBA" id="ARBA00051722"/>
    </source>
</evidence>
<dbReference type="GO" id="GO:0003735">
    <property type="term" value="F:structural constituent of ribosome"/>
    <property type="evidence" value="ECO:0007669"/>
    <property type="project" value="InterPro"/>
</dbReference>
<dbReference type="SUPFAM" id="SSF52799">
    <property type="entry name" value="(Phosphotyrosine protein) phosphatases II"/>
    <property type="match status" value="1"/>
</dbReference>
<evidence type="ECO:0000256" key="8">
    <source>
        <dbReference type="ARBA" id="ARBA00022912"/>
    </source>
</evidence>
<evidence type="ECO:0000256" key="9">
    <source>
        <dbReference type="ARBA" id="ARBA00022980"/>
    </source>
</evidence>
<evidence type="ECO:0000259" key="16">
    <source>
        <dbReference type="PROSITE" id="PS50056"/>
    </source>
</evidence>
<evidence type="ECO:0000256" key="1">
    <source>
        <dbReference type="ARBA" id="ARBA00004496"/>
    </source>
</evidence>
<dbReference type="Gene3D" id="3.30.505.10">
    <property type="entry name" value="SH2 domain"/>
    <property type="match status" value="2"/>
</dbReference>
<dbReference type="CDD" id="cd09931">
    <property type="entry name" value="SH2_C-SH2_SHP_like"/>
    <property type="match status" value="1"/>
</dbReference>
<name>A0A0V1CR14_TRIBR</name>
<dbReference type="GO" id="GO:0006412">
    <property type="term" value="P:translation"/>
    <property type="evidence" value="ECO:0007669"/>
    <property type="project" value="InterPro"/>
</dbReference>
<evidence type="ECO:0000256" key="2">
    <source>
        <dbReference type="ARBA" id="ARBA00008434"/>
    </source>
</evidence>
<dbReference type="SMART" id="SM00194">
    <property type="entry name" value="PTPc"/>
    <property type="match status" value="1"/>
</dbReference>
<keyword evidence="10 13" id="KW-0727">SH2 domain</keyword>
<dbReference type="InterPro" id="IPR029021">
    <property type="entry name" value="Prot-tyrosine_phosphatase-like"/>
</dbReference>
<sequence length="937" mass="109206">MNDVHFNSTVHRDDMLIYQAGIQSTELCSKQFLSSELSFSTHEHFVTLTPTVSASLKKLATFLEIDPKRQTWDIWFHPGISGIEAEQLLIERGFDGSFLVRPSRSTHGDFTLSVRRGNKVTHIKIQNTGEYYALYGGEKFASLSELVQFYMENKEQLREKNGDMIILKYPLNAVDPTAERWFHGYISGREAEQILMEQGRNGSFLVRESQSTPGDYALSVRQDNQVTHVMIRCKDNRYDVGGGDEFSSLKDLVEHYRRSPMVETSGSVVHLKHPLNTTKINPTSIDGRVKKLQEGKDQTSGFWEEFEQLQQQECTHMFSRNEGQRPENRMKNRYKNILPFDHTRIILRGGDPSKIGSDYINANLIEVLPEFEIFDGITRKYISTQGCLNNTIDDFWQMVWQEHSRIIIQTKCVRYWPEEGQSWNTGFNKEICLSLLIERMTPDFAIRTLRLQKIVNDEAESRLVYHYQFLAWPDHGVPPNPGTVVNFLEEINQLESGMTDKRPLIVHCSAGIGRTGTFIAIDLILCLIRKYGLQCTIDIRRTVQMLRSQRSGMVQTEAQYKFVYMSVHYYIDTFAKLLHEHKRIEDTGHEYTNIRYSAEAASNQVIPISPSPFGMSCSWFVQSRFVSFSCFMHTRFKWYNIRRPAIDPKQADPTYYENLALSVPLAQGYIDRLGEIWFEMVSVSRDHDSTHWLPHVDIKQPKAEYESVKALETAPDSVKKLFSIEFGRRKDLTFQWKRALMNKVRQNELDTSSLEVRIAKHTALIRHWSKLLSEMKSKPGWLRQSIYISINHRRKLLRLLREQDSESFENVLNQLKIAYYAPPLNEDLPPFTRKGWIEYIIRRKVEMIKEDKLRAHHEILKKRREIFLTEKEPLLAALNEEEKAILEELNAVVNQNSEPLKVAGEYAGHEIDQISENEMHSYYYMPNKLETERIYLD</sequence>
<keyword evidence="6" id="KW-0677">Repeat</keyword>
<comment type="subcellular location">
    <subcellularLocation>
        <location evidence="1">Cytoplasm</location>
    </subcellularLocation>
</comment>
<dbReference type="InterPro" id="IPR000242">
    <property type="entry name" value="PTP_cat"/>
</dbReference>
<comment type="similarity">
    <text evidence="2">Belongs to the universal ribosomal protein uS15 family.</text>
</comment>